<accession>A0A4Y7K4T4</accession>
<evidence type="ECO:0000313" key="1">
    <source>
        <dbReference type="EMBL" id="RZC67005.1"/>
    </source>
</evidence>
<organism evidence="1 2">
    <name type="scientific">Papaver somniferum</name>
    <name type="common">Opium poppy</name>
    <dbReference type="NCBI Taxonomy" id="3469"/>
    <lineage>
        <taxon>Eukaryota</taxon>
        <taxon>Viridiplantae</taxon>
        <taxon>Streptophyta</taxon>
        <taxon>Embryophyta</taxon>
        <taxon>Tracheophyta</taxon>
        <taxon>Spermatophyta</taxon>
        <taxon>Magnoliopsida</taxon>
        <taxon>Ranunculales</taxon>
        <taxon>Papaveraceae</taxon>
        <taxon>Papaveroideae</taxon>
        <taxon>Papaver</taxon>
    </lineage>
</organism>
<dbReference type="EMBL" id="CM010720">
    <property type="protein sequence ID" value="RZC67005.1"/>
    <property type="molecule type" value="Genomic_DNA"/>
</dbReference>
<dbReference type="Proteomes" id="UP000316621">
    <property type="component" value="Chromosome 6"/>
</dbReference>
<dbReference type="AlphaFoldDB" id="A0A4Y7K4T4"/>
<keyword evidence="2" id="KW-1185">Reference proteome</keyword>
<name>A0A4Y7K4T4_PAPSO</name>
<dbReference type="Gramene" id="RZC67005">
    <property type="protein sequence ID" value="RZC67005"/>
    <property type="gene ID" value="C5167_010700"/>
</dbReference>
<evidence type="ECO:0000313" key="2">
    <source>
        <dbReference type="Proteomes" id="UP000316621"/>
    </source>
</evidence>
<gene>
    <name evidence="1" type="ORF">C5167_010700</name>
</gene>
<sequence length="31" mass="3455">MIIIIMSKNYVILMLGFRGSNSIAKSPNPVF</sequence>
<reference evidence="1 2" key="1">
    <citation type="journal article" date="2018" name="Science">
        <title>The opium poppy genome and morphinan production.</title>
        <authorList>
            <person name="Guo L."/>
            <person name="Winzer T."/>
            <person name="Yang X."/>
            <person name="Li Y."/>
            <person name="Ning Z."/>
            <person name="He Z."/>
            <person name="Teodor R."/>
            <person name="Lu Y."/>
            <person name="Bowser T.A."/>
            <person name="Graham I.A."/>
            <person name="Ye K."/>
        </authorList>
    </citation>
    <scope>NUCLEOTIDE SEQUENCE [LARGE SCALE GENOMIC DNA]</scope>
    <source>
        <strain evidence="2">cv. HN1</strain>
        <tissue evidence="1">Leaves</tissue>
    </source>
</reference>
<protein>
    <submittedName>
        <fullName evidence="1">Uncharacterized protein</fullName>
    </submittedName>
</protein>
<proteinExistence type="predicted"/>